<dbReference type="RefSeq" id="WP_263372574.1">
    <property type="nucleotide sequence ID" value="NZ_JAGSYD010000005.1"/>
</dbReference>
<protein>
    <submittedName>
        <fullName evidence="1">Uncharacterized protein</fullName>
    </submittedName>
</protein>
<evidence type="ECO:0000313" key="1">
    <source>
        <dbReference type="EMBL" id="MFC6644654.1"/>
    </source>
</evidence>
<organism evidence="1 2">
    <name type="scientific">Granulicella cerasi</name>
    <dbReference type="NCBI Taxonomy" id="741063"/>
    <lineage>
        <taxon>Bacteria</taxon>
        <taxon>Pseudomonadati</taxon>
        <taxon>Acidobacteriota</taxon>
        <taxon>Terriglobia</taxon>
        <taxon>Terriglobales</taxon>
        <taxon>Acidobacteriaceae</taxon>
        <taxon>Granulicella</taxon>
    </lineage>
</organism>
<reference evidence="2" key="1">
    <citation type="journal article" date="2019" name="Int. J. Syst. Evol. Microbiol.">
        <title>The Global Catalogue of Microorganisms (GCM) 10K type strain sequencing project: providing services to taxonomists for standard genome sequencing and annotation.</title>
        <authorList>
            <consortium name="The Broad Institute Genomics Platform"/>
            <consortium name="The Broad Institute Genome Sequencing Center for Infectious Disease"/>
            <person name="Wu L."/>
            <person name="Ma J."/>
        </authorList>
    </citation>
    <scope>NUCLEOTIDE SEQUENCE [LARGE SCALE GENOMIC DNA]</scope>
    <source>
        <strain evidence="2">CGMCC 1.16026</strain>
    </source>
</reference>
<comment type="caution">
    <text evidence="1">The sequence shown here is derived from an EMBL/GenBank/DDBJ whole genome shotgun (WGS) entry which is preliminary data.</text>
</comment>
<dbReference type="Proteomes" id="UP001596391">
    <property type="component" value="Unassembled WGS sequence"/>
</dbReference>
<proteinExistence type="predicted"/>
<dbReference type="EMBL" id="JBHSWI010000001">
    <property type="protein sequence ID" value="MFC6644654.1"/>
    <property type="molecule type" value="Genomic_DNA"/>
</dbReference>
<evidence type="ECO:0000313" key="2">
    <source>
        <dbReference type="Proteomes" id="UP001596391"/>
    </source>
</evidence>
<keyword evidence="2" id="KW-1185">Reference proteome</keyword>
<name>A0ABW1Z5H5_9BACT</name>
<sequence>MGREIEDTLLQGAQGLILKLESETLQLDPADPRRESFDQALHRANTSLGQVRDMIEVRQSPPARIECLPFLLQDFWNSFSTESCVLFTVAIIGEPQATFDSDASEIAFFGMEAIRRASRRVGVTRIAVEILFERNHLILSIHDDAESCRSRSDLREKEEDFFQIEVMDALELNGAVRIDDQPGDGTIVSLTIKRSSGLDVSCIPRSWRNFLRGISRCFTKL</sequence>
<accession>A0ABW1Z5H5</accession>
<gene>
    <name evidence="1" type="ORF">ACFQBQ_03415</name>
</gene>